<evidence type="ECO:0000313" key="2">
    <source>
        <dbReference type="EMBL" id="PWW04120.1"/>
    </source>
</evidence>
<reference evidence="2 3" key="1">
    <citation type="submission" date="2018-05" db="EMBL/GenBank/DDBJ databases">
        <title>Genomic Encyclopedia of Type Strains, Phase IV (KMG-IV): sequencing the most valuable type-strain genomes for metagenomic binning, comparative biology and taxonomic classification.</title>
        <authorList>
            <person name="Goeker M."/>
        </authorList>
    </citation>
    <scope>NUCLEOTIDE SEQUENCE [LARGE SCALE GENOMIC DNA]</scope>
    <source>
        <strain evidence="2 3">DSM 16791</strain>
    </source>
</reference>
<protein>
    <submittedName>
        <fullName evidence="2">Putative membrane protein</fullName>
    </submittedName>
</protein>
<dbReference type="AlphaFoldDB" id="A0A317PX94"/>
<feature type="transmembrane region" description="Helical" evidence="1">
    <location>
        <begin position="62"/>
        <end position="87"/>
    </location>
</feature>
<proteinExistence type="predicted"/>
<keyword evidence="1" id="KW-0472">Membrane</keyword>
<keyword evidence="1" id="KW-1133">Transmembrane helix</keyword>
<gene>
    <name evidence="2" type="ORF">DFR52_101810</name>
</gene>
<sequence length="230" mass="25625">MTDKPKKQSASLRLRRYFLTGLIICAPLAITAYLTWSFILWVDGWVKPYMPAMYNPDTYLPFPVPGFGLLTALFLITMIGFLTANLVGRSILAFGESLLDRMPLVRTVYKGLKQIFETVLAEQSNTFKQAGLIEYPRKGLWSIVFIATATKGEVNHRLPGDDDTISVFLPTTPNPTSGFLLFVPRSDVVYLDMSVEEAAKMVISAGLVSPEFPPRQIESPKGRGRLTVET</sequence>
<keyword evidence="1" id="KW-0812">Transmembrane</keyword>
<comment type="caution">
    <text evidence="2">The sequence shown here is derived from an EMBL/GenBank/DDBJ whole genome shotgun (WGS) entry which is preliminary data.</text>
</comment>
<name>A0A317PX94_9HYPH</name>
<dbReference type="OrthoDB" id="9780267at2"/>
<dbReference type="RefSeq" id="WP_110030593.1">
    <property type="nucleotide sequence ID" value="NZ_QGTR01000001.1"/>
</dbReference>
<dbReference type="PANTHER" id="PTHR31876:SF26">
    <property type="entry name" value="PROTEIN LIKE COV 2"/>
    <property type="match status" value="1"/>
</dbReference>
<keyword evidence="3" id="KW-1185">Reference proteome</keyword>
<evidence type="ECO:0000313" key="3">
    <source>
        <dbReference type="Proteomes" id="UP000246352"/>
    </source>
</evidence>
<dbReference type="PANTHER" id="PTHR31876">
    <property type="entry name" value="COV-LIKE PROTEIN 1"/>
    <property type="match status" value="1"/>
</dbReference>
<dbReference type="Pfam" id="PF04367">
    <property type="entry name" value="DUF502"/>
    <property type="match status" value="1"/>
</dbReference>
<organism evidence="2 3">
    <name type="scientific">Hoeflea marina</name>
    <dbReference type="NCBI Taxonomy" id="274592"/>
    <lineage>
        <taxon>Bacteria</taxon>
        <taxon>Pseudomonadati</taxon>
        <taxon>Pseudomonadota</taxon>
        <taxon>Alphaproteobacteria</taxon>
        <taxon>Hyphomicrobiales</taxon>
        <taxon>Rhizobiaceae</taxon>
        <taxon>Hoeflea</taxon>
    </lineage>
</organism>
<dbReference type="EMBL" id="QGTR01000001">
    <property type="protein sequence ID" value="PWW04120.1"/>
    <property type="molecule type" value="Genomic_DNA"/>
</dbReference>
<dbReference type="InterPro" id="IPR007462">
    <property type="entry name" value="COV1-like"/>
</dbReference>
<dbReference type="Proteomes" id="UP000246352">
    <property type="component" value="Unassembled WGS sequence"/>
</dbReference>
<feature type="transmembrane region" description="Helical" evidence="1">
    <location>
        <begin position="21"/>
        <end position="42"/>
    </location>
</feature>
<accession>A0A317PX94</accession>
<evidence type="ECO:0000256" key="1">
    <source>
        <dbReference type="SAM" id="Phobius"/>
    </source>
</evidence>